<dbReference type="EMBL" id="JAYMYS010000008">
    <property type="protein sequence ID" value="KAK7385750.1"/>
    <property type="molecule type" value="Genomic_DNA"/>
</dbReference>
<dbReference type="AlphaFoldDB" id="A0AAN9RYF4"/>
<comment type="caution">
    <text evidence="1">The sequence shown here is derived from an EMBL/GenBank/DDBJ whole genome shotgun (WGS) entry which is preliminary data.</text>
</comment>
<protein>
    <submittedName>
        <fullName evidence="1">Uncharacterized protein</fullName>
    </submittedName>
</protein>
<organism evidence="1 2">
    <name type="scientific">Psophocarpus tetragonolobus</name>
    <name type="common">Winged bean</name>
    <name type="synonym">Dolichos tetragonolobus</name>
    <dbReference type="NCBI Taxonomy" id="3891"/>
    <lineage>
        <taxon>Eukaryota</taxon>
        <taxon>Viridiplantae</taxon>
        <taxon>Streptophyta</taxon>
        <taxon>Embryophyta</taxon>
        <taxon>Tracheophyta</taxon>
        <taxon>Spermatophyta</taxon>
        <taxon>Magnoliopsida</taxon>
        <taxon>eudicotyledons</taxon>
        <taxon>Gunneridae</taxon>
        <taxon>Pentapetalae</taxon>
        <taxon>rosids</taxon>
        <taxon>fabids</taxon>
        <taxon>Fabales</taxon>
        <taxon>Fabaceae</taxon>
        <taxon>Papilionoideae</taxon>
        <taxon>50 kb inversion clade</taxon>
        <taxon>NPAAA clade</taxon>
        <taxon>indigoferoid/millettioid clade</taxon>
        <taxon>Phaseoleae</taxon>
        <taxon>Psophocarpus</taxon>
    </lineage>
</organism>
<accession>A0AAN9RYF4</accession>
<evidence type="ECO:0000313" key="1">
    <source>
        <dbReference type="EMBL" id="KAK7385750.1"/>
    </source>
</evidence>
<evidence type="ECO:0000313" key="2">
    <source>
        <dbReference type="Proteomes" id="UP001386955"/>
    </source>
</evidence>
<proteinExistence type="predicted"/>
<gene>
    <name evidence="1" type="ORF">VNO78_31588</name>
</gene>
<name>A0AAN9RYF4_PSOTE</name>
<sequence>MSRYYMQIWQENIALVTEPTDKDMKRKRHVSINRRELNVRFERLDNGTAQQRTQPRSTWNPVAASVKTTYLLSLLETRVIHVPVLRGTWSVFPGVLIRIINPHLGPSDPLTHNTLH</sequence>
<reference evidence="1 2" key="1">
    <citation type="submission" date="2024-01" db="EMBL/GenBank/DDBJ databases">
        <title>The genomes of 5 underutilized Papilionoideae crops provide insights into root nodulation and disease resistanc.</title>
        <authorList>
            <person name="Jiang F."/>
        </authorList>
    </citation>
    <scope>NUCLEOTIDE SEQUENCE [LARGE SCALE GENOMIC DNA]</scope>
    <source>
        <strain evidence="1">DUOXIRENSHENG_FW03</strain>
        <tissue evidence="1">Leaves</tissue>
    </source>
</reference>
<keyword evidence="2" id="KW-1185">Reference proteome</keyword>
<dbReference type="Proteomes" id="UP001386955">
    <property type="component" value="Unassembled WGS sequence"/>
</dbReference>